<dbReference type="Proteomes" id="UP001383392">
    <property type="component" value="Unassembled WGS sequence"/>
</dbReference>
<dbReference type="InterPro" id="IPR005139">
    <property type="entry name" value="PCRF"/>
</dbReference>
<comment type="similarity">
    <text evidence="2 6">Belongs to the prokaryotic/mitochondrial release factor family.</text>
</comment>
<comment type="subcellular location">
    <subcellularLocation>
        <location evidence="6">Cytoplasm</location>
    </subcellularLocation>
</comment>
<keyword evidence="11" id="KW-1185">Reference proteome</keyword>
<evidence type="ECO:0000313" key="8">
    <source>
        <dbReference type="EMBL" id="MEK0309148.1"/>
    </source>
</evidence>
<dbReference type="AlphaFoldDB" id="A0A1S9M138"/>
<keyword evidence="4 6" id="KW-0488">Methylation</keyword>
<dbReference type="RefSeq" id="WP_078123059.1">
    <property type="nucleotide sequence ID" value="NZ_JAOSJG010000011.1"/>
</dbReference>
<sequence>MEKYEFHQILNNLKSTLFNLEQKIDVPNLLEKVKSCKLLMSKPSFWDNPQEAAHVTRKFSQLQNKINHFTNLQKQHQALTLLSSSDEINDQQNFTWLILELKKLQQDIKSLEIEVLLNKTYDENNAILMLHSGAGGLESQDWCEILFRMYKKYAQKKQFQLEILNLQTGEEAGIKSVSCLIKGIYAYGYFKSERGIHRLVRKSPFDANFKRHTSFASCEILPEINEEITVDIQEQDLRIDVFRSSGAGGQHVNTTDSAVRITHLPTGIVVNCQNERSQIRNKEKALQILKTKLFQLALQKQKEKEDNLKSDQKEIGWGSQIRSYIFHPYQKVKDHRTNYESSQIIDIMNGELDDFINAFLRSDN</sequence>
<dbReference type="PANTHER" id="PTHR43116">
    <property type="entry name" value="PEPTIDE CHAIN RELEASE FACTOR 2"/>
    <property type="match status" value="1"/>
</dbReference>
<dbReference type="Pfam" id="PF00472">
    <property type="entry name" value="RF-1"/>
    <property type="match status" value="1"/>
</dbReference>
<organism evidence="9 10">
    <name type="scientific">Candidatus Phytoplasma citri</name>
    <dbReference type="NCBI Taxonomy" id="180978"/>
    <lineage>
        <taxon>Bacteria</taxon>
        <taxon>Bacillati</taxon>
        <taxon>Mycoplasmatota</taxon>
        <taxon>Mollicutes</taxon>
        <taxon>Acholeplasmatales</taxon>
        <taxon>Acholeplasmataceae</taxon>
        <taxon>Candidatus Phytoplasma</taxon>
        <taxon>16SrII (Peanut WB group)</taxon>
    </lineage>
</organism>
<dbReference type="SUPFAM" id="SSF75620">
    <property type="entry name" value="Release factor"/>
    <property type="match status" value="1"/>
</dbReference>
<evidence type="ECO:0000313" key="10">
    <source>
        <dbReference type="Proteomes" id="UP000189722"/>
    </source>
</evidence>
<dbReference type="NCBIfam" id="TIGR00020">
    <property type="entry name" value="prfB"/>
    <property type="match status" value="1"/>
</dbReference>
<dbReference type="GO" id="GO:0016149">
    <property type="term" value="F:translation release factor activity, codon specific"/>
    <property type="evidence" value="ECO:0007669"/>
    <property type="project" value="UniProtKB-UniRule"/>
</dbReference>
<dbReference type="Pfam" id="PF03462">
    <property type="entry name" value="PCRF"/>
    <property type="match status" value="1"/>
</dbReference>
<dbReference type="Gene3D" id="3.30.160.20">
    <property type="match status" value="1"/>
</dbReference>
<keyword evidence="5 6" id="KW-0648">Protein biosynthesis</keyword>
<dbReference type="InterPro" id="IPR000352">
    <property type="entry name" value="Pep_chain_release_fac_I"/>
</dbReference>
<dbReference type="GO" id="GO:0005737">
    <property type="term" value="C:cytoplasm"/>
    <property type="evidence" value="ECO:0007669"/>
    <property type="project" value="UniProtKB-SubCell"/>
</dbReference>
<evidence type="ECO:0000256" key="2">
    <source>
        <dbReference type="ARBA" id="ARBA00010835"/>
    </source>
</evidence>
<dbReference type="InterPro" id="IPR045853">
    <property type="entry name" value="Pep_chain_release_fac_I_sf"/>
</dbReference>
<reference evidence="8 11" key="2">
    <citation type="journal article" date="2023" name="Int. J. Syst. Evol. Microbiol.">
        <title>The observation of taxonomic boundaries for the 16SrII and 16SrXXV phytoplasmas using genome-based delimitation.</title>
        <authorList>
            <person name="Rodrigues Jardim B."/>
            <person name="Tran-Nguyen L.T.T."/>
            <person name="Gambley C."/>
            <person name="Al-Sadi A.M."/>
            <person name="Al-Subhi A.M."/>
            <person name="Foissac X."/>
            <person name="Salar P."/>
            <person name="Cai H."/>
            <person name="Yang J.Y."/>
            <person name="Davis R."/>
            <person name="Jones L."/>
            <person name="Rodoni B."/>
            <person name="Constable F.E."/>
        </authorList>
    </citation>
    <scope>NUCLEOTIDE SEQUENCE [LARGE SCALE GENOMIC DNA]</scope>
    <source>
        <strain evidence="8">BAWM-OMN-P75</strain>
    </source>
</reference>
<evidence type="ECO:0000256" key="4">
    <source>
        <dbReference type="ARBA" id="ARBA00022481"/>
    </source>
</evidence>
<feature type="domain" description="Prokaryotic-type class I peptide chain release factors" evidence="7">
    <location>
        <begin position="243"/>
        <end position="259"/>
    </location>
</feature>
<dbReference type="SMART" id="SM00937">
    <property type="entry name" value="PCRF"/>
    <property type="match status" value="1"/>
</dbReference>
<feature type="modified residue" description="N5-methylglutamine" evidence="6">
    <location>
        <position position="250"/>
    </location>
</feature>
<dbReference type="EMBL" id="JAOSJG010000011">
    <property type="protein sequence ID" value="MEK0309148.1"/>
    <property type="molecule type" value="Genomic_DNA"/>
</dbReference>
<evidence type="ECO:0000256" key="1">
    <source>
        <dbReference type="ARBA" id="ARBA00002613"/>
    </source>
</evidence>
<dbReference type="Proteomes" id="UP000189722">
    <property type="component" value="Unassembled WGS sequence"/>
</dbReference>
<evidence type="ECO:0000313" key="11">
    <source>
        <dbReference type="Proteomes" id="UP001383392"/>
    </source>
</evidence>
<comment type="function">
    <text evidence="1 6">Peptide chain release factor 2 directs the termination of translation in response to the peptide chain termination codons UGA and UAA.</text>
</comment>
<name>A0A1S9M138_9MOLU</name>
<comment type="PTM">
    <text evidence="6">Methylated by PrmC. Methylation increases the termination efficiency of RF2.</text>
</comment>
<protein>
    <recommendedName>
        <fullName evidence="3 6">Peptide chain release factor 2</fullName>
        <shortName evidence="6">RF-2</shortName>
    </recommendedName>
</protein>
<dbReference type="PROSITE" id="PS00745">
    <property type="entry name" value="RF_PROK_I"/>
    <property type="match status" value="1"/>
</dbReference>
<evidence type="ECO:0000259" key="7">
    <source>
        <dbReference type="PROSITE" id="PS00745"/>
    </source>
</evidence>
<dbReference type="EMBL" id="MWKN01000041">
    <property type="protein sequence ID" value="OOP58988.1"/>
    <property type="molecule type" value="Genomic_DNA"/>
</dbReference>
<reference evidence="9 10" key="1">
    <citation type="submission" date="2017-02" db="EMBL/GenBank/DDBJ databases">
        <title>A draft genome of 'Candidatus Phytoplasma aurantifolia' the agent of the witches-broom disease of lime.</title>
        <authorList>
            <person name="Foissac X."/>
            <person name="Carle P."/>
        </authorList>
    </citation>
    <scope>NUCLEOTIDE SEQUENCE [LARGE SCALE GENOMIC DNA]</scope>
    <source>
        <strain evidence="9 10">WBDL</strain>
    </source>
</reference>
<keyword evidence="6" id="KW-0963">Cytoplasm</keyword>
<gene>
    <name evidence="6 8" type="primary">prfB</name>
    <name evidence="9" type="ORF">B2G44_01335</name>
    <name evidence="8" type="ORF">OC712_01480</name>
</gene>
<proteinExistence type="inferred from homology"/>
<dbReference type="Gene3D" id="3.30.70.1660">
    <property type="match status" value="1"/>
</dbReference>
<dbReference type="STRING" id="180978.B2G44_01335"/>
<dbReference type="PANTHER" id="PTHR43116:SF3">
    <property type="entry name" value="CLASS I PEPTIDE CHAIN RELEASE FACTOR"/>
    <property type="match status" value="1"/>
</dbReference>
<evidence type="ECO:0000256" key="5">
    <source>
        <dbReference type="ARBA" id="ARBA00022917"/>
    </source>
</evidence>
<accession>A0A1S9M138</accession>
<evidence type="ECO:0000256" key="3">
    <source>
        <dbReference type="ARBA" id="ARBA00019192"/>
    </source>
</evidence>
<dbReference type="OrthoDB" id="9806673at2"/>
<dbReference type="Gene3D" id="1.20.58.410">
    <property type="entry name" value="Release factor"/>
    <property type="match status" value="1"/>
</dbReference>
<evidence type="ECO:0000313" key="9">
    <source>
        <dbReference type="EMBL" id="OOP58988.1"/>
    </source>
</evidence>
<comment type="caution">
    <text evidence="9">The sequence shown here is derived from an EMBL/GenBank/DDBJ whole genome shotgun (WGS) entry which is preliminary data.</text>
</comment>
<dbReference type="FunFam" id="3.30.160.20:FF:000010">
    <property type="entry name" value="Peptide chain release factor 2"/>
    <property type="match status" value="1"/>
</dbReference>
<evidence type="ECO:0000256" key="6">
    <source>
        <dbReference type="HAMAP-Rule" id="MF_00094"/>
    </source>
</evidence>
<dbReference type="InterPro" id="IPR004374">
    <property type="entry name" value="PrfB"/>
</dbReference>
<dbReference type="HAMAP" id="MF_00094">
    <property type="entry name" value="Rel_fac_2"/>
    <property type="match status" value="1"/>
</dbReference>